<sequence>MLQIVGHRLLSPPIDPDLVVLVRHRERPQYRRETHDYIGQLPIPLDDEDKRIAVQSDAIQLPKKYPRGIRYS</sequence>
<dbReference type="EMBL" id="JBGFUD010003253">
    <property type="protein sequence ID" value="MFH4978499.1"/>
    <property type="molecule type" value="Genomic_DNA"/>
</dbReference>
<proteinExistence type="predicted"/>
<dbReference type="AlphaFoldDB" id="A0ABD6EMF3"/>
<accession>A0ABD6EMF3</accession>
<protein>
    <submittedName>
        <fullName evidence="1">Uncharacterized protein</fullName>
    </submittedName>
</protein>
<reference evidence="1 2" key="1">
    <citation type="submission" date="2024-08" db="EMBL/GenBank/DDBJ databases">
        <title>Gnathostoma spinigerum genome.</title>
        <authorList>
            <person name="Gonzalez-Bertolin B."/>
            <person name="Monzon S."/>
            <person name="Zaballos A."/>
            <person name="Jimenez P."/>
            <person name="Dekumyoy P."/>
            <person name="Varona S."/>
            <person name="Cuesta I."/>
            <person name="Sumanam S."/>
            <person name="Adisakwattana P."/>
            <person name="Gasser R.B."/>
            <person name="Hernandez-Gonzalez A."/>
            <person name="Young N.D."/>
            <person name="Perteguer M.J."/>
        </authorList>
    </citation>
    <scope>NUCLEOTIDE SEQUENCE [LARGE SCALE GENOMIC DNA]</scope>
    <source>
        <strain evidence="1">AL3</strain>
        <tissue evidence="1">Liver</tissue>
    </source>
</reference>
<keyword evidence="2" id="KW-1185">Reference proteome</keyword>
<gene>
    <name evidence="1" type="ORF">AB6A40_005208</name>
</gene>
<dbReference type="Proteomes" id="UP001608902">
    <property type="component" value="Unassembled WGS sequence"/>
</dbReference>
<name>A0ABD6EMF3_9BILA</name>
<evidence type="ECO:0000313" key="2">
    <source>
        <dbReference type="Proteomes" id="UP001608902"/>
    </source>
</evidence>
<evidence type="ECO:0000313" key="1">
    <source>
        <dbReference type="EMBL" id="MFH4978499.1"/>
    </source>
</evidence>
<comment type="caution">
    <text evidence="1">The sequence shown here is derived from an EMBL/GenBank/DDBJ whole genome shotgun (WGS) entry which is preliminary data.</text>
</comment>
<organism evidence="1 2">
    <name type="scientific">Gnathostoma spinigerum</name>
    <dbReference type="NCBI Taxonomy" id="75299"/>
    <lineage>
        <taxon>Eukaryota</taxon>
        <taxon>Metazoa</taxon>
        <taxon>Ecdysozoa</taxon>
        <taxon>Nematoda</taxon>
        <taxon>Chromadorea</taxon>
        <taxon>Rhabditida</taxon>
        <taxon>Spirurina</taxon>
        <taxon>Gnathostomatomorpha</taxon>
        <taxon>Gnathostomatoidea</taxon>
        <taxon>Gnathostomatidae</taxon>
        <taxon>Gnathostoma</taxon>
    </lineage>
</organism>